<evidence type="ECO:0000313" key="3">
    <source>
        <dbReference type="EMBL" id="RUL84189.1"/>
    </source>
</evidence>
<dbReference type="OrthoDB" id="9815644at2"/>
<feature type="domain" description="C-methyltransferase" evidence="2">
    <location>
        <begin position="249"/>
        <end position="407"/>
    </location>
</feature>
<dbReference type="Gene3D" id="3.40.50.720">
    <property type="entry name" value="NAD(P)-binding Rossmann-like Domain"/>
    <property type="match status" value="1"/>
</dbReference>
<dbReference type="Pfam" id="PF08484">
    <property type="entry name" value="Methyltransf_14"/>
    <property type="match status" value="1"/>
</dbReference>
<keyword evidence="4" id="KW-1185">Reference proteome</keyword>
<evidence type="ECO:0000259" key="2">
    <source>
        <dbReference type="Pfam" id="PF08484"/>
    </source>
</evidence>
<dbReference type="InterPro" id="IPR013630">
    <property type="entry name" value="Methyltransf_Zn-bd_dom_put"/>
</dbReference>
<dbReference type="AlphaFoldDB" id="A0A432MET6"/>
<dbReference type="Gene3D" id="6.20.50.110">
    <property type="entry name" value="Methyltransferase, zinc-binding domain"/>
    <property type="match status" value="1"/>
</dbReference>
<dbReference type="RefSeq" id="WP_126727408.1">
    <property type="nucleotide sequence ID" value="NZ_RYZH01000052.1"/>
</dbReference>
<accession>A0A432MET6</accession>
<reference evidence="3 4" key="1">
    <citation type="submission" date="2018-12" db="EMBL/GenBank/DDBJ databases">
        <authorList>
            <person name="Toschakov S.V."/>
        </authorList>
    </citation>
    <scope>NUCLEOTIDE SEQUENCE [LARGE SCALE GENOMIC DNA]</scope>
    <source>
        <strain evidence="3 4">GM2012</strain>
    </source>
</reference>
<keyword evidence="3" id="KW-0489">Methyltransferase</keyword>
<dbReference type="EMBL" id="RYZH01000052">
    <property type="protein sequence ID" value="RUL84189.1"/>
    <property type="molecule type" value="Genomic_DNA"/>
</dbReference>
<evidence type="ECO:0000313" key="4">
    <source>
        <dbReference type="Proteomes" id="UP000280296"/>
    </source>
</evidence>
<evidence type="ECO:0000259" key="1">
    <source>
        <dbReference type="Pfam" id="PF08421"/>
    </source>
</evidence>
<organism evidence="3 4">
    <name type="scientific">Tautonia sociabilis</name>
    <dbReference type="NCBI Taxonomy" id="2080755"/>
    <lineage>
        <taxon>Bacteria</taxon>
        <taxon>Pseudomonadati</taxon>
        <taxon>Planctomycetota</taxon>
        <taxon>Planctomycetia</taxon>
        <taxon>Isosphaerales</taxon>
        <taxon>Isosphaeraceae</taxon>
        <taxon>Tautonia</taxon>
    </lineage>
</organism>
<dbReference type="Gene3D" id="3.40.50.150">
    <property type="entry name" value="Vaccinia Virus protein VP39"/>
    <property type="match status" value="1"/>
</dbReference>
<proteinExistence type="predicted"/>
<dbReference type="PANTHER" id="PTHR43861:SF5">
    <property type="entry name" value="BLL5978 PROTEIN"/>
    <property type="match status" value="1"/>
</dbReference>
<sequence length="412" mass="45204">MSDSPFSCRSCGSTRVADILDLGRQPLANSLRTAEQLDQPEPSYPLELVLCQDCSLVQINETVPPEVLFSEYLYFSSFSETLLKHAEALAGRVVATKGLGADSLVVEIASNDGYLLQYYKAAGVPVLGIEPASNIARWAVEHRGIPTLNEFFGEAVGRRLAEEGRRADVIHAHNVLAHVADLNGVVSGFFHVLKDDGVAIIEAPYLIDLIDHCEFDTIYHEHLCYFSLTALDALFRRHGLLIKDVERVPIHGGTLRIFASRQGPGIEQSEAVTGLLAEEKARGIDQIASYRPFADRVEKLKADLLTLLAELKGQGKKLAAYGASAKGSTLLNYFGVGRETLDFVVDRSTVKQGRYTPGTTLPIRAPEALIEEGVDYVLLLTWNFAEEILRQQAGFQDRGGRFILPIPEVAVI</sequence>
<dbReference type="InterPro" id="IPR038576">
    <property type="entry name" value="Methyltransf_Zn-bd_dom_put_sf"/>
</dbReference>
<feature type="domain" description="Methyltransferase putative zinc binding" evidence="1">
    <location>
        <begin position="8"/>
        <end position="69"/>
    </location>
</feature>
<dbReference type="PANTHER" id="PTHR43861">
    <property type="entry name" value="TRANS-ACONITATE 2-METHYLTRANSFERASE-RELATED"/>
    <property type="match status" value="1"/>
</dbReference>
<reference evidence="3 4" key="2">
    <citation type="submission" date="2019-01" db="EMBL/GenBank/DDBJ databases">
        <title>Tautonia sociabilis, a novel thermotolerant planctomycete of Isosphaeraceae family, isolated from a 4000 m deep subterranean habitat.</title>
        <authorList>
            <person name="Kovaleva O.L."/>
            <person name="Elcheninov A.G."/>
            <person name="Van Heerden E."/>
            <person name="Toshchakov S.V."/>
            <person name="Novikov A."/>
            <person name="Bonch-Osmolovskaya E.A."/>
            <person name="Kublanov I.V."/>
        </authorList>
    </citation>
    <scope>NUCLEOTIDE SEQUENCE [LARGE SCALE GENOMIC DNA]</scope>
    <source>
        <strain evidence="3 4">GM2012</strain>
    </source>
</reference>
<dbReference type="GO" id="GO:0032259">
    <property type="term" value="P:methylation"/>
    <property type="evidence" value="ECO:0007669"/>
    <property type="project" value="UniProtKB-KW"/>
</dbReference>
<keyword evidence="3" id="KW-0808">Transferase</keyword>
<dbReference type="Gene3D" id="6.10.250.3100">
    <property type="match status" value="1"/>
</dbReference>
<protein>
    <submittedName>
        <fullName evidence="3">Class I SAM-dependent methyltransferase</fullName>
    </submittedName>
</protein>
<dbReference type="InterPro" id="IPR029063">
    <property type="entry name" value="SAM-dependent_MTases_sf"/>
</dbReference>
<dbReference type="SUPFAM" id="SSF53335">
    <property type="entry name" value="S-adenosyl-L-methionine-dependent methyltransferases"/>
    <property type="match status" value="1"/>
</dbReference>
<dbReference type="Proteomes" id="UP000280296">
    <property type="component" value="Unassembled WGS sequence"/>
</dbReference>
<name>A0A432MET6_9BACT</name>
<dbReference type="Pfam" id="PF13489">
    <property type="entry name" value="Methyltransf_23"/>
    <property type="match status" value="1"/>
</dbReference>
<comment type="caution">
    <text evidence="3">The sequence shown here is derived from an EMBL/GenBank/DDBJ whole genome shotgun (WGS) entry which is preliminary data.</text>
</comment>
<gene>
    <name evidence="3" type="ORF">TsocGM_20920</name>
</gene>
<dbReference type="Pfam" id="PF08421">
    <property type="entry name" value="Methyltransf_13"/>
    <property type="match status" value="1"/>
</dbReference>
<dbReference type="InterPro" id="IPR013691">
    <property type="entry name" value="MeTrfase_14"/>
</dbReference>
<dbReference type="GO" id="GO:0008168">
    <property type="term" value="F:methyltransferase activity"/>
    <property type="evidence" value="ECO:0007669"/>
    <property type="project" value="UniProtKB-KW"/>
</dbReference>